<dbReference type="InterPro" id="IPR039104">
    <property type="entry name" value="6PGL"/>
</dbReference>
<dbReference type="InterPro" id="IPR005900">
    <property type="entry name" value="6-phosphogluconolactonase_DevB"/>
</dbReference>
<dbReference type="OrthoDB" id="432544at2759"/>
<protein>
    <recommendedName>
        <fullName evidence="4">6-phosphogluconolactonase</fullName>
        <ecNumber evidence="4">3.1.1.31</ecNumber>
    </recommendedName>
</protein>
<dbReference type="EMBL" id="LHPF02000001">
    <property type="protein sequence ID" value="PSC76319.1"/>
    <property type="molecule type" value="Genomic_DNA"/>
</dbReference>
<organism evidence="8 9">
    <name type="scientific">Micractinium conductrix</name>
    <dbReference type="NCBI Taxonomy" id="554055"/>
    <lineage>
        <taxon>Eukaryota</taxon>
        <taxon>Viridiplantae</taxon>
        <taxon>Chlorophyta</taxon>
        <taxon>core chlorophytes</taxon>
        <taxon>Trebouxiophyceae</taxon>
        <taxon>Chlorellales</taxon>
        <taxon>Chlorellaceae</taxon>
        <taxon>Chlorella clade</taxon>
        <taxon>Micractinium</taxon>
    </lineage>
</organism>
<dbReference type="EC" id="3.1.1.31" evidence="4"/>
<dbReference type="InterPro" id="IPR037171">
    <property type="entry name" value="NagB/RpiA_transferase-like"/>
</dbReference>
<dbReference type="GO" id="GO:0005975">
    <property type="term" value="P:carbohydrate metabolic process"/>
    <property type="evidence" value="ECO:0007669"/>
    <property type="project" value="InterPro"/>
</dbReference>
<gene>
    <name evidence="8" type="primary">g771</name>
    <name evidence="8" type="ORF">C2E20_0771</name>
</gene>
<feature type="domain" description="Glucosamine/galactosamine-6-phosphate isomerase" evidence="7">
    <location>
        <begin position="121"/>
        <end position="343"/>
    </location>
</feature>
<dbReference type="PANTHER" id="PTHR11054">
    <property type="entry name" value="6-PHOSPHOGLUCONOLACTONASE"/>
    <property type="match status" value="1"/>
</dbReference>
<keyword evidence="9" id="KW-1185">Reference proteome</keyword>
<evidence type="ECO:0000313" key="9">
    <source>
        <dbReference type="Proteomes" id="UP000239649"/>
    </source>
</evidence>
<feature type="region of interest" description="Disordered" evidence="6">
    <location>
        <begin position="1"/>
        <end position="48"/>
    </location>
</feature>
<feature type="compositionally biased region" description="Basic and acidic residues" evidence="6">
    <location>
        <begin position="366"/>
        <end position="377"/>
    </location>
</feature>
<reference evidence="8 9" key="1">
    <citation type="journal article" date="2018" name="Plant J.">
        <title>Genome sequences of Chlorella sorokiniana UTEX 1602 and Micractinium conductrix SAG 241.80: implications to maltose excretion by a green alga.</title>
        <authorList>
            <person name="Arriola M.B."/>
            <person name="Velmurugan N."/>
            <person name="Zhang Y."/>
            <person name="Plunkett M.H."/>
            <person name="Hondzo H."/>
            <person name="Barney B.M."/>
        </authorList>
    </citation>
    <scope>NUCLEOTIDE SEQUENCE [LARGE SCALE GENOMIC DNA]</scope>
    <source>
        <strain evidence="8 9">SAG 241.80</strain>
    </source>
</reference>
<comment type="similarity">
    <text evidence="3">Belongs to the glucosamine/galactosamine-6-phosphate isomerase family. 6-phosphogluconolactonase subfamily.</text>
</comment>
<dbReference type="STRING" id="554055.A0A2P6VQF3"/>
<evidence type="ECO:0000313" key="8">
    <source>
        <dbReference type="EMBL" id="PSC76319.1"/>
    </source>
</evidence>
<dbReference type="UniPathway" id="UPA00115"/>
<dbReference type="PANTHER" id="PTHR11054:SF22">
    <property type="entry name" value="6-PHOSPHOGLUCONOLACTONASE 3, CHLOROPLASTIC"/>
    <property type="match status" value="1"/>
</dbReference>
<dbReference type="GO" id="GO:0006098">
    <property type="term" value="P:pentose-phosphate shunt"/>
    <property type="evidence" value="ECO:0007669"/>
    <property type="project" value="UniProtKB-UniPathway"/>
</dbReference>
<dbReference type="AlphaFoldDB" id="A0A2P6VQF3"/>
<comment type="caution">
    <text evidence="8">The sequence shown here is derived from an EMBL/GenBank/DDBJ whole genome shotgun (WGS) entry which is preliminary data.</text>
</comment>
<evidence type="ECO:0000256" key="2">
    <source>
        <dbReference type="ARBA" id="ARBA00004961"/>
    </source>
</evidence>
<evidence type="ECO:0000256" key="4">
    <source>
        <dbReference type="ARBA" id="ARBA00013198"/>
    </source>
</evidence>
<dbReference type="Gene3D" id="3.40.50.1360">
    <property type="match status" value="1"/>
</dbReference>
<name>A0A2P6VQF3_9CHLO</name>
<dbReference type="SUPFAM" id="SSF100950">
    <property type="entry name" value="NagB/RpiA/CoA transferase-like"/>
    <property type="match status" value="1"/>
</dbReference>
<keyword evidence="5" id="KW-0378">Hydrolase</keyword>
<feature type="region of interest" description="Disordered" evidence="6">
    <location>
        <begin position="358"/>
        <end position="377"/>
    </location>
</feature>
<evidence type="ECO:0000256" key="1">
    <source>
        <dbReference type="ARBA" id="ARBA00000832"/>
    </source>
</evidence>
<accession>A0A2P6VQF3</accession>
<dbReference type="FunFam" id="3.40.50.1360:FF:000005">
    <property type="entry name" value="6-phosphogluconolactonase"/>
    <property type="match status" value="1"/>
</dbReference>
<dbReference type="CDD" id="cd01400">
    <property type="entry name" value="6PGL"/>
    <property type="match status" value="1"/>
</dbReference>
<evidence type="ECO:0000256" key="6">
    <source>
        <dbReference type="SAM" id="MobiDB-lite"/>
    </source>
</evidence>
<dbReference type="Proteomes" id="UP000239649">
    <property type="component" value="Unassembled WGS sequence"/>
</dbReference>
<dbReference type="Pfam" id="PF01182">
    <property type="entry name" value="Glucosamine_iso"/>
    <property type="match status" value="1"/>
</dbReference>
<evidence type="ECO:0000256" key="5">
    <source>
        <dbReference type="ARBA" id="ARBA00022801"/>
    </source>
</evidence>
<dbReference type="GO" id="GO:0017057">
    <property type="term" value="F:6-phosphogluconolactonase activity"/>
    <property type="evidence" value="ECO:0007669"/>
    <property type="project" value="UniProtKB-EC"/>
</dbReference>
<dbReference type="InterPro" id="IPR006148">
    <property type="entry name" value="Glc/Gal-6P_isomerase"/>
</dbReference>
<dbReference type="NCBIfam" id="TIGR01198">
    <property type="entry name" value="pgl"/>
    <property type="match status" value="1"/>
</dbReference>
<comment type="catalytic activity">
    <reaction evidence="1">
        <text>6-phospho-D-glucono-1,5-lactone + H2O = 6-phospho-D-gluconate + H(+)</text>
        <dbReference type="Rhea" id="RHEA:12556"/>
        <dbReference type="ChEBI" id="CHEBI:15377"/>
        <dbReference type="ChEBI" id="CHEBI:15378"/>
        <dbReference type="ChEBI" id="CHEBI:57955"/>
        <dbReference type="ChEBI" id="CHEBI:58759"/>
        <dbReference type="EC" id="3.1.1.31"/>
    </reaction>
</comment>
<evidence type="ECO:0000256" key="3">
    <source>
        <dbReference type="ARBA" id="ARBA00010662"/>
    </source>
</evidence>
<comment type="pathway">
    <text evidence="2">Carbohydrate degradation; pentose phosphate pathway; D-ribulose 5-phosphate from D-glucose 6-phosphate (oxidative stage): step 2/3.</text>
</comment>
<feature type="compositionally biased region" description="Low complexity" evidence="6">
    <location>
        <begin position="27"/>
        <end position="42"/>
    </location>
</feature>
<proteinExistence type="inferred from homology"/>
<sequence>MSSACLRAAPSAQHSTARSNRRVTVRAQQAKGAAAGSSSGAATVEAEERVPSPAVNVITTHPVPRWPQGIPFAMGGHYMPSGAAAPLSQSKGPGIDIHPLMFTYPAGCYDVAVKVYDSDFAAAAGLADTVAAASAAAVAQRGAFTIALSGGSLVKSLAGLVGRTDVDFSKWWVIFVDERNVPQSSDDSNHKAAHAELLRKVPVPASQVLALKEGLPVGQAATHYAGQLLELSSTVLPRTPDNLPIIDLVLLGVGPDGHVASLFPNRKETAATDGWVLPVSDSPKPPAERITLTMPVLNAAKQVAVVALGQGKAEVVQRALEVQSLPGALPVQLVQPASGSLTWVLDAASASALRPDDWALGSKKFPRSENPPKHAAA</sequence>
<evidence type="ECO:0000259" key="7">
    <source>
        <dbReference type="Pfam" id="PF01182"/>
    </source>
</evidence>